<dbReference type="PANTHER" id="PTHR23409">
    <property type="entry name" value="RIBONUCLEOSIDE-DIPHOSPHATE REDUCTASE SMALL CHAIN"/>
    <property type="match status" value="1"/>
</dbReference>
<dbReference type="SUPFAM" id="SSF47240">
    <property type="entry name" value="Ferritin-like"/>
    <property type="match status" value="1"/>
</dbReference>
<dbReference type="AlphaFoldDB" id="A0A445F057"/>
<keyword evidence="3" id="KW-1185">Reference proteome</keyword>
<protein>
    <submittedName>
        <fullName evidence="2">Ribonucleoside-diphosphate reductase small chain</fullName>
        <ecNumber evidence="2">1.17.4.1</ecNumber>
    </submittedName>
</protein>
<dbReference type="GO" id="GO:0009263">
    <property type="term" value="P:deoxyribonucleotide biosynthetic process"/>
    <property type="evidence" value="ECO:0007669"/>
    <property type="project" value="InterPro"/>
</dbReference>
<evidence type="ECO:0000313" key="3">
    <source>
        <dbReference type="Proteomes" id="UP000289340"/>
    </source>
</evidence>
<comment type="caution">
    <text evidence="2">The sequence shown here is derived from an EMBL/GenBank/DDBJ whole genome shotgun (WGS) entry which is preliminary data.</text>
</comment>
<dbReference type="Gene3D" id="1.10.620.20">
    <property type="entry name" value="Ribonucleotide Reductase, subunit A"/>
    <property type="match status" value="2"/>
</dbReference>
<proteinExistence type="inferred from homology"/>
<organism evidence="2 3">
    <name type="scientific">Glycine soja</name>
    <name type="common">Wild soybean</name>
    <dbReference type="NCBI Taxonomy" id="3848"/>
    <lineage>
        <taxon>Eukaryota</taxon>
        <taxon>Viridiplantae</taxon>
        <taxon>Streptophyta</taxon>
        <taxon>Embryophyta</taxon>
        <taxon>Tracheophyta</taxon>
        <taxon>Spermatophyta</taxon>
        <taxon>Magnoliopsida</taxon>
        <taxon>eudicotyledons</taxon>
        <taxon>Gunneridae</taxon>
        <taxon>Pentapetalae</taxon>
        <taxon>rosids</taxon>
        <taxon>fabids</taxon>
        <taxon>Fabales</taxon>
        <taxon>Fabaceae</taxon>
        <taxon>Papilionoideae</taxon>
        <taxon>50 kb inversion clade</taxon>
        <taxon>NPAAA clade</taxon>
        <taxon>indigoferoid/millettioid clade</taxon>
        <taxon>Phaseoleae</taxon>
        <taxon>Glycine</taxon>
        <taxon>Glycine subgen. Soja</taxon>
    </lineage>
</organism>
<comment type="similarity">
    <text evidence="1">Belongs to the ribonucleoside diphosphate reductase small chain family.</text>
</comment>
<dbReference type="InterPro" id="IPR012348">
    <property type="entry name" value="RNR-like"/>
</dbReference>
<evidence type="ECO:0000256" key="1">
    <source>
        <dbReference type="ARBA" id="ARBA00009303"/>
    </source>
</evidence>
<dbReference type="Pfam" id="PF00268">
    <property type="entry name" value="Ribonuc_red_sm"/>
    <property type="match status" value="1"/>
</dbReference>
<dbReference type="EC" id="1.17.4.1" evidence="2"/>
<dbReference type="GO" id="GO:0004748">
    <property type="term" value="F:ribonucleoside-diphosphate reductase activity, thioredoxin disulfide as acceptor"/>
    <property type="evidence" value="ECO:0007669"/>
    <property type="project" value="UniProtKB-EC"/>
</dbReference>
<dbReference type="PANTHER" id="PTHR23409:SF18">
    <property type="entry name" value="RIBONUCLEOSIDE-DIPHOSPHATE REDUCTASE SUBUNIT M2"/>
    <property type="match status" value="1"/>
</dbReference>
<feature type="non-terminal residue" evidence="2">
    <location>
        <position position="1"/>
    </location>
</feature>
<dbReference type="InterPro" id="IPR009078">
    <property type="entry name" value="Ferritin-like_SF"/>
</dbReference>
<dbReference type="Proteomes" id="UP000289340">
    <property type="component" value="Chromosome 20"/>
</dbReference>
<keyword evidence="2" id="KW-0560">Oxidoreductase</keyword>
<dbReference type="InterPro" id="IPR033909">
    <property type="entry name" value="RNR_small"/>
</dbReference>
<dbReference type="CDD" id="cd01049">
    <property type="entry name" value="RNRR2"/>
    <property type="match status" value="1"/>
</dbReference>
<dbReference type="InterPro" id="IPR000358">
    <property type="entry name" value="RNR_small_fam"/>
</dbReference>
<evidence type="ECO:0000313" key="2">
    <source>
        <dbReference type="EMBL" id="RZB42177.1"/>
    </source>
</evidence>
<accession>A0A445F057</accession>
<gene>
    <name evidence="2" type="ORF">D0Y65_052951</name>
</gene>
<dbReference type="EMBL" id="QZWG01000020">
    <property type="protein sequence ID" value="RZB42177.1"/>
    <property type="molecule type" value="Genomic_DNA"/>
</dbReference>
<name>A0A445F057_GLYSO</name>
<reference evidence="2 3" key="1">
    <citation type="submission" date="2018-09" db="EMBL/GenBank/DDBJ databases">
        <title>A high-quality reference genome of wild soybean provides a powerful tool to mine soybean genomes.</title>
        <authorList>
            <person name="Xie M."/>
            <person name="Chung C.Y.L."/>
            <person name="Li M.-W."/>
            <person name="Wong F.-L."/>
            <person name="Chan T.-F."/>
            <person name="Lam H.-M."/>
        </authorList>
    </citation>
    <scope>NUCLEOTIDE SEQUENCE [LARGE SCALE GENOMIC DNA]</scope>
    <source>
        <strain evidence="3">cv. W05</strain>
        <tissue evidence="2">Hypocotyl of etiolated seedlings</tissue>
    </source>
</reference>
<sequence>CFYTEEVDFSSDLRHWATLSDGKRHFITHVLTFFAASDDIVLENLGSRFTKEIQLLEARAFYGFQIAIENIHSEIFCAIFWLKKRGLMSGLTFSNEFISRDEGLHYDFACLLYLLLRKKLSEGRVREIVCDAVEIEREFVCRGQGMMVKPSLLGNAYLAINFDGSAQHHHGLCLCKISVLHWNLSELPICTTTLVVPILKHLGSRLILPIRWHLAKQ</sequence>